<dbReference type="Gene3D" id="2.30.330.10">
    <property type="entry name" value="SpoA-like"/>
    <property type="match status" value="1"/>
</dbReference>
<proteinExistence type="inferred from homology"/>
<keyword evidence="5" id="KW-0145">Chemotaxis</keyword>
<name>A0ABT7PKQ3_9BACT</name>
<accession>A0ABT7PKQ3</accession>
<keyword evidence="11" id="KW-1185">Reference proteome</keyword>
<comment type="similarity">
    <text evidence="2">Belongs to the FliN/MopA/SpaO family.</text>
</comment>
<dbReference type="PANTHER" id="PTHR43484:SF1">
    <property type="entry name" value="FLAGELLAR MOTOR SWITCH PROTEIN FLIN"/>
    <property type="match status" value="1"/>
</dbReference>
<keyword evidence="7" id="KW-0472">Membrane</keyword>
<reference evidence="10 11" key="1">
    <citation type="submission" date="2023-06" db="EMBL/GenBank/DDBJ databases">
        <title>Roseiconus lacunae JC819 isolated from Gulf of Mannar region, Tamil Nadu.</title>
        <authorList>
            <person name="Pk S."/>
            <person name="Ch S."/>
            <person name="Ch V.R."/>
        </authorList>
    </citation>
    <scope>NUCLEOTIDE SEQUENCE [LARGE SCALE GENOMIC DNA]</scope>
    <source>
        <strain evidence="10 11">JC819</strain>
    </source>
</reference>
<comment type="caution">
    <text evidence="10">The sequence shown here is derived from an EMBL/GenBank/DDBJ whole genome shotgun (WGS) entry which is preliminary data.</text>
</comment>
<evidence type="ECO:0000313" key="10">
    <source>
        <dbReference type="EMBL" id="MDM4016771.1"/>
    </source>
</evidence>
<evidence type="ECO:0000256" key="2">
    <source>
        <dbReference type="ARBA" id="ARBA00009226"/>
    </source>
</evidence>
<dbReference type="RefSeq" id="WP_289164401.1">
    <property type="nucleotide sequence ID" value="NZ_JASZZN010000010.1"/>
</dbReference>
<gene>
    <name evidence="10" type="ORF">QTN89_15100</name>
</gene>
<keyword evidence="4" id="KW-1003">Cell membrane</keyword>
<dbReference type="Proteomes" id="UP001239462">
    <property type="component" value="Unassembled WGS sequence"/>
</dbReference>
<dbReference type="Pfam" id="PF01052">
    <property type="entry name" value="FliMN_C"/>
    <property type="match status" value="1"/>
</dbReference>
<dbReference type="InterPro" id="IPR001543">
    <property type="entry name" value="FliN-like_C"/>
</dbReference>
<dbReference type="PRINTS" id="PR00956">
    <property type="entry name" value="FLGMOTORFLIN"/>
</dbReference>
<feature type="domain" description="Flagellar motor switch protein FliN-like C-terminal" evidence="9">
    <location>
        <begin position="58"/>
        <end position="125"/>
    </location>
</feature>
<sequence length="128" mass="13623">MSDEEKTNEAEAAEDAQTAVEEPTAETDESTGDDIPEFEQLNPNPPKSGGDLDLARFGGVHVTLTAELGRTQLTIEELIGLAEGSVVELNRAISAPVEIVAQGVPMGNGEVVVIDDQFAIRIKQIYST</sequence>
<dbReference type="EMBL" id="JASZZN010000010">
    <property type="protein sequence ID" value="MDM4016771.1"/>
    <property type="molecule type" value="Genomic_DNA"/>
</dbReference>
<evidence type="ECO:0000256" key="3">
    <source>
        <dbReference type="ARBA" id="ARBA00021897"/>
    </source>
</evidence>
<evidence type="ECO:0000256" key="5">
    <source>
        <dbReference type="ARBA" id="ARBA00022500"/>
    </source>
</evidence>
<evidence type="ECO:0000256" key="7">
    <source>
        <dbReference type="ARBA" id="ARBA00023136"/>
    </source>
</evidence>
<keyword evidence="10" id="KW-0966">Cell projection</keyword>
<evidence type="ECO:0000256" key="1">
    <source>
        <dbReference type="ARBA" id="ARBA00004413"/>
    </source>
</evidence>
<feature type="compositionally biased region" description="Acidic residues" evidence="8">
    <location>
        <begin position="23"/>
        <end position="37"/>
    </location>
</feature>
<keyword evidence="10" id="KW-0282">Flagellum</keyword>
<organism evidence="10 11">
    <name type="scientific">Roseiconus lacunae</name>
    <dbReference type="NCBI Taxonomy" id="2605694"/>
    <lineage>
        <taxon>Bacteria</taxon>
        <taxon>Pseudomonadati</taxon>
        <taxon>Planctomycetota</taxon>
        <taxon>Planctomycetia</taxon>
        <taxon>Pirellulales</taxon>
        <taxon>Pirellulaceae</taxon>
        <taxon>Roseiconus</taxon>
    </lineage>
</organism>
<evidence type="ECO:0000256" key="4">
    <source>
        <dbReference type="ARBA" id="ARBA00022475"/>
    </source>
</evidence>
<dbReference type="InterPro" id="IPR036429">
    <property type="entry name" value="SpoA-like_sf"/>
</dbReference>
<dbReference type="InterPro" id="IPR051469">
    <property type="entry name" value="FliN/MopA/SpaO"/>
</dbReference>
<evidence type="ECO:0000256" key="8">
    <source>
        <dbReference type="SAM" id="MobiDB-lite"/>
    </source>
</evidence>
<comment type="subcellular location">
    <subcellularLocation>
        <location evidence="1">Cell membrane</location>
        <topology evidence="1">Peripheral membrane protein</topology>
        <orientation evidence="1">Cytoplasmic side</orientation>
    </subcellularLocation>
</comment>
<evidence type="ECO:0000313" key="11">
    <source>
        <dbReference type="Proteomes" id="UP001239462"/>
    </source>
</evidence>
<dbReference type="PANTHER" id="PTHR43484">
    <property type="match status" value="1"/>
</dbReference>
<protein>
    <recommendedName>
        <fullName evidence="3">Flagellar motor switch protein FliN</fullName>
    </recommendedName>
</protein>
<keyword evidence="10" id="KW-0969">Cilium</keyword>
<evidence type="ECO:0000256" key="6">
    <source>
        <dbReference type="ARBA" id="ARBA00022779"/>
    </source>
</evidence>
<keyword evidence="6" id="KW-0283">Flagellar rotation</keyword>
<dbReference type="InterPro" id="IPR001172">
    <property type="entry name" value="FliN_T3SS_HrcQb"/>
</dbReference>
<dbReference type="SUPFAM" id="SSF101801">
    <property type="entry name" value="Surface presentation of antigens (SPOA)"/>
    <property type="match status" value="1"/>
</dbReference>
<evidence type="ECO:0000259" key="9">
    <source>
        <dbReference type="Pfam" id="PF01052"/>
    </source>
</evidence>
<feature type="region of interest" description="Disordered" evidence="8">
    <location>
        <begin position="1"/>
        <end position="52"/>
    </location>
</feature>